<dbReference type="CDD" id="cd06229">
    <property type="entry name" value="M14_Endopeptidase_I"/>
    <property type="match status" value="1"/>
</dbReference>
<dbReference type="Pfam" id="PF00246">
    <property type="entry name" value="Peptidase_M14"/>
    <property type="match status" value="1"/>
</dbReference>
<feature type="domain" description="LysM" evidence="9">
    <location>
        <begin position="1"/>
        <end position="45"/>
    </location>
</feature>
<evidence type="ECO:0000313" key="12">
    <source>
        <dbReference type="Proteomes" id="UP000050398"/>
    </source>
</evidence>
<evidence type="ECO:0000256" key="1">
    <source>
        <dbReference type="ARBA" id="ARBA00001947"/>
    </source>
</evidence>
<evidence type="ECO:0000256" key="8">
    <source>
        <dbReference type="PROSITE-ProRule" id="PRU01379"/>
    </source>
</evidence>
<dbReference type="InterPro" id="IPR057246">
    <property type="entry name" value="CARBOXYPEPT_ZN_1"/>
</dbReference>
<feature type="domain" description="LysM" evidence="9">
    <location>
        <begin position="51"/>
        <end position="95"/>
    </location>
</feature>
<dbReference type="PROSITE" id="PS00132">
    <property type="entry name" value="CARBOXYPEPT_ZN_1"/>
    <property type="match status" value="1"/>
</dbReference>
<keyword evidence="4" id="KW-0479">Metal-binding</keyword>
<dbReference type="SMART" id="SM00631">
    <property type="entry name" value="Zn_pept"/>
    <property type="match status" value="1"/>
</dbReference>
<dbReference type="GO" id="GO:0008270">
    <property type="term" value="F:zinc ion binding"/>
    <property type="evidence" value="ECO:0007669"/>
    <property type="project" value="InterPro"/>
</dbReference>
<reference evidence="11 12" key="1">
    <citation type="submission" date="2015-08" db="EMBL/GenBank/DDBJ databases">
        <title>Draft Genome Sequence of Bacillus vietnamensis UCD-SED5.</title>
        <authorList>
            <person name="Lee R.D."/>
            <person name="Jospin G."/>
            <person name="Lang J.M."/>
            <person name="Coil D.A."/>
            <person name="Eisen J.A."/>
        </authorList>
    </citation>
    <scope>NUCLEOTIDE SEQUENCE [LARGE SCALE GENOMIC DNA]</scope>
    <source>
        <strain evidence="11 12">UCD-SED5</strain>
    </source>
</reference>
<proteinExistence type="inferred from homology"/>
<dbReference type="GO" id="GO:0006508">
    <property type="term" value="P:proteolysis"/>
    <property type="evidence" value="ECO:0007669"/>
    <property type="project" value="UniProtKB-KW"/>
</dbReference>
<keyword evidence="3" id="KW-0645">Protease</keyword>
<protein>
    <submittedName>
        <fullName evidence="11">Peptidase M14</fullName>
    </submittedName>
</protein>
<name>A0A0P6WCA9_9BACI</name>
<evidence type="ECO:0000259" key="9">
    <source>
        <dbReference type="PROSITE" id="PS51782"/>
    </source>
</evidence>
<dbReference type="PANTHER" id="PTHR11705:SF143">
    <property type="entry name" value="SLL0236 PROTEIN"/>
    <property type="match status" value="1"/>
</dbReference>
<evidence type="ECO:0000256" key="6">
    <source>
        <dbReference type="ARBA" id="ARBA00022833"/>
    </source>
</evidence>
<dbReference type="GO" id="GO:0005615">
    <property type="term" value="C:extracellular space"/>
    <property type="evidence" value="ECO:0007669"/>
    <property type="project" value="TreeGrafter"/>
</dbReference>
<dbReference type="eggNOG" id="COG2866">
    <property type="taxonomic scope" value="Bacteria"/>
</dbReference>
<dbReference type="InterPro" id="IPR000834">
    <property type="entry name" value="Peptidase_M14"/>
</dbReference>
<organism evidence="11 12">
    <name type="scientific">Rossellomorea vietnamensis</name>
    <dbReference type="NCBI Taxonomy" id="218284"/>
    <lineage>
        <taxon>Bacteria</taxon>
        <taxon>Bacillati</taxon>
        <taxon>Bacillota</taxon>
        <taxon>Bacilli</taxon>
        <taxon>Bacillales</taxon>
        <taxon>Bacillaceae</taxon>
        <taxon>Rossellomorea</taxon>
    </lineage>
</organism>
<comment type="cofactor">
    <cofactor evidence="1">
        <name>Zn(2+)</name>
        <dbReference type="ChEBI" id="CHEBI:29105"/>
    </cofactor>
</comment>
<evidence type="ECO:0000256" key="7">
    <source>
        <dbReference type="ARBA" id="ARBA00023049"/>
    </source>
</evidence>
<evidence type="ECO:0000259" key="10">
    <source>
        <dbReference type="PROSITE" id="PS52035"/>
    </source>
</evidence>
<dbReference type="OrthoDB" id="9802862at2"/>
<dbReference type="PROSITE" id="PS51782">
    <property type="entry name" value="LYSM"/>
    <property type="match status" value="2"/>
</dbReference>
<keyword evidence="5" id="KW-0378">Hydrolase</keyword>
<dbReference type="Gene3D" id="3.10.350.10">
    <property type="entry name" value="LysM domain"/>
    <property type="match status" value="2"/>
</dbReference>
<dbReference type="PROSITE" id="PS52035">
    <property type="entry name" value="PEPTIDASE_M14"/>
    <property type="match status" value="1"/>
</dbReference>
<gene>
    <name evidence="11" type="ORF">AM506_15645</name>
</gene>
<feature type="active site" description="Proton donor/acceptor" evidence="8">
    <location>
        <position position="365"/>
    </location>
</feature>
<accession>A0A0P6WCA9</accession>
<dbReference type="InterPro" id="IPR034274">
    <property type="entry name" value="ENP1_M14_CPD"/>
</dbReference>
<dbReference type="RefSeq" id="WP_060673429.1">
    <property type="nucleotide sequence ID" value="NZ_LIXZ01000014.1"/>
</dbReference>
<evidence type="ECO:0000256" key="4">
    <source>
        <dbReference type="ARBA" id="ARBA00022723"/>
    </source>
</evidence>
<feature type="domain" description="Peptidase M14" evidence="10">
    <location>
        <begin position="106"/>
        <end position="393"/>
    </location>
</feature>
<evidence type="ECO:0000256" key="3">
    <source>
        <dbReference type="ARBA" id="ARBA00022670"/>
    </source>
</evidence>
<dbReference type="InterPro" id="IPR018392">
    <property type="entry name" value="LysM"/>
</dbReference>
<dbReference type="InterPro" id="IPR036779">
    <property type="entry name" value="LysM_dom_sf"/>
</dbReference>
<evidence type="ECO:0000256" key="2">
    <source>
        <dbReference type="ARBA" id="ARBA00005988"/>
    </source>
</evidence>
<dbReference type="SMART" id="SM00257">
    <property type="entry name" value="LysM"/>
    <property type="match status" value="2"/>
</dbReference>
<comment type="caution">
    <text evidence="11">The sequence shown here is derived from an EMBL/GenBank/DDBJ whole genome shotgun (WGS) entry which is preliminary data.</text>
</comment>
<dbReference type="AlphaFoldDB" id="A0A0P6WCA9"/>
<dbReference type="SUPFAM" id="SSF54106">
    <property type="entry name" value="LysM domain"/>
    <property type="match status" value="2"/>
</dbReference>
<evidence type="ECO:0000313" key="11">
    <source>
        <dbReference type="EMBL" id="KPL58557.1"/>
    </source>
</evidence>
<dbReference type="GO" id="GO:0004181">
    <property type="term" value="F:metallocarboxypeptidase activity"/>
    <property type="evidence" value="ECO:0007669"/>
    <property type="project" value="InterPro"/>
</dbReference>
<dbReference type="Gene3D" id="3.40.630.10">
    <property type="entry name" value="Zn peptidases"/>
    <property type="match status" value="1"/>
</dbReference>
<comment type="similarity">
    <text evidence="2 8">Belongs to the peptidase M14 family.</text>
</comment>
<keyword evidence="6" id="KW-0862">Zinc</keyword>
<dbReference type="PATRIC" id="fig|218284.4.peg.1325"/>
<keyword evidence="7" id="KW-0482">Metalloprotease</keyword>
<evidence type="ECO:0000256" key="5">
    <source>
        <dbReference type="ARBA" id="ARBA00022801"/>
    </source>
</evidence>
<dbReference type="EMBL" id="LIXZ01000014">
    <property type="protein sequence ID" value="KPL58557.1"/>
    <property type="molecule type" value="Genomic_DNA"/>
</dbReference>
<dbReference type="Proteomes" id="UP000050398">
    <property type="component" value="Unassembled WGS sequence"/>
</dbReference>
<dbReference type="CDD" id="cd00118">
    <property type="entry name" value="LysM"/>
    <property type="match status" value="1"/>
</dbReference>
<sequence length="398" mass="45226">MKVKVRSGDTLWYYSQLFYIPIQLLIDSNPSVDPNRLKIGTEIHLPGFRIESHSIKQGDSFWSLAQNRNISVDALLLLNEGVNPTGLQVGTTIFLPSRVVSPIVNGKQAYGSQRFEGDVQRLKEIYPFIKLRSTGESVGGKDLIEIRIGTGKKKVHMNASFHANEWITTAVLMKFINDYLLSLTNSQLIRGIQTLPIYRDVTLSLVPMVNPDGVDLVLNGPPGDKRTEVIALNRGSSDFTGWKANIRGVDLNNQFPAKWEVEQERKDEKEPAPRDFPGYKPLSEPETIAMAKLARQEKFDRLLALHTQGKEFYWGYDGLEPPEAAKLARDFTRVSGYRSVRYIDSYAGYKDWFVKEFKRSGFTLELGKGINPLPLSQFDEIYQDVLGILLVTIYRWYE</sequence>
<dbReference type="Pfam" id="PF01476">
    <property type="entry name" value="LysM"/>
    <property type="match status" value="2"/>
</dbReference>
<dbReference type="PANTHER" id="PTHR11705">
    <property type="entry name" value="PROTEASE FAMILY M14 CARBOXYPEPTIDASE A,B"/>
    <property type="match status" value="1"/>
</dbReference>
<dbReference type="SUPFAM" id="SSF53187">
    <property type="entry name" value="Zn-dependent exopeptidases"/>
    <property type="match status" value="1"/>
</dbReference>